<comment type="caution">
    <text evidence="1">The sequence shown here is derived from an EMBL/GenBank/DDBJ whole genome shotgun (WGS) entry which is preliminary data.</text>
</comment>
<dbReference type="EMBL" id="RZTZ01000004">
    <property type="protein sequence ID" value="RVT62697.1"/>
    <property type="molecule type" value="Genomic_DNA"/>
</dbReference>
<dbReference type="RefSeq" id="WP_127738648.1">
    <property type="nucleotide sequence ID" value="NZ_RZTZ01000004.1"/>
</dbReference>
<keyword evidence="2" id="KW-1185">Reference proteome</keyword>
<sequence length="116" mass="13759">MTKLLLKAESLTEFLHKLGCSIYINNNIKLYTNIKNVDLNLYKKSDRFSSKAKYRYEEILIDTNENKRINYVFGFFCENTVEINGEFNLKNINDTVRILGENLKESKLVRQNKLWI</sequence>
<organism evidence="1 2">
    <name type="scientific">Niallia taxi</name>
    <dbReference type="NCBI Taxonomy" id="2499688"/>
    <lineage>
        <taxon>Bacteria</taxon>
        <taxon>Bacillati</taxon>
        <taxon>Bacillota</taxon>
        <taxon>Bacilli</taxon>
        <taxon>Bacillales</taxon>
        <taxon>Bacillaceae</taxon>
        <taxon>Niallia</taxon>
    </lineage>
</organism>
<dbReference type="Proteomes" id="UP000288024">
    <property type="component" value="Unassembled WGS sequence"/>
</dbReference>
<proteinExistence type="predicted"/>
<name>A0A3S2X8V0_9BACI</name>
<reference evidence="1 2" key="1">
    <citation type="submission" date="2019-01" db="EMBL/GenBank/DDBJ databases">
        <title>Bacillus sp. M5HDSG1-1, whole genome shotgun sequence.</title>
        <authorList>
            <person name="Tuo L."/>
        </authorList>
    </citation>
    <scope>NUCLEOTIDE SEQUENCE [LARGE SCALE GENOMIC DNA]</scope>
    <source>
        <strain evidence="1 2">M5HDSG1-1</strain>
    </source>
</reference>
<evidence type="ECO:0000313" key="1">
    <source>
        <dbReference type="EMBL" id="RVT62697.1"/>
    </source>
</evidence>
<dbReference type="AlphaFoldDB" id="A0A3S2X8V0"/>
<protein>
    <submittedName>
        <fullName evidence="1">Uncharacterized protein</fullName>
    </submittedName>
</protein>
<accession>A0A3S2X8V0</accession>
<gene>
    <name evidence="1" type="ORF">EM808_13105</name>
</gene>
<evidence type="ECO:0000313" key="2">
    <source>
        <dbReference type="Proteomes" id="UP000288024"/>
    </source>
</evidence>